<dbReference type="InterPro" id="IPR033140">
    <property type="entry name" value="Lipase_GDXG_put_SER_AS"/>
</dbReference>
<dbReference type="Gene3D" id="3.40.50.1820">
    <property type="entry name" value="alpha/beta hydrolase"/>
    <property type="match status" value="1"/>
</dbReference>
<reference evidence="6 7" key="1">
    <citation type="submission" date="2015-06" db="EMBL/GenBank/DDBJ databases">
        <title>Draft genome of the moderately acidophilic sulfate reducer Candidatus Desulfosporosinus acididurans strain M1.</title>
        <authorList>
            <person name="Poehlein A."/>
            <person name="Petzsch P."/>
            <person name="Johnson B.D."/>
            <person name="Schloemann M."/>
            <person name="Daniel R."/>
            <person name="Muehling M."/>
        </authorList>
    </citation>
    <scope>NUCLEOTIDE SEQUENCE [LARGE SCALE GENOMIC DNA]</scope>
    <source>
        <strain evidence="6 7">M1</strain>
    </source>
</reference>
<evidence type="ECO:0000256" key="2">
    <source>
        <dbReference type="ARBA" id="ARBA00022801"/>
    </source>
</evidence>
<evidence type="ECO:0000256" key="3">
    <source>
        <dbReference type="PROSITE-ProRule" id="PRU10038"/>
    </source>
</evidence>
<dbReference type="InterPro" id="IPR013094">
    <property type="entry name" value="AB_hydrolase_3"/>
</dbReference>
<feature type="region of interest" description="Disordered" evidence="4">
    <location>
        <begin position="1"/>
        <end position="23"/>
    </location>
</feature>
<sequence>MSREQRKVVNEMLRRPQTSNSKTVEEMRTGFADMMATMKIPEGVRITQTTLGNRPGLLVEPARDVHLGTILYFHGGGYVFGSPDTAMSLTANLVSKTSIRAVSLDYRLAPEHPFPAALDDALSAYRSLLESGVKATSIAFAGDSAGGGIAVSACLMARDAGLPMPAVNGRSRTGKRRGRDPRRYRRCPARFPSVRWYPR</sequence>
<feature type="active site" evidence="3">
    <location>
        <position position="144"/>
    </location>
</feature>
<keyword evidence="2 6" id="KW-0378">Hydrolase</keyword>
<comment type="caution">
    <text evidence="6">The sequence shown here is derived from an EMBL/GenBank/DDBJ whole genome shotgun (WGS) entry which is preliminary data.</text>
</comment>
<dbReference type="PROSITE" id="PS01174">
    <property type="entry name" value="LIPASE_GDXG_SER"/>
    <property type="match status" value="1"/>
</dbReference>
<dbReference type="PANTHER" id="PTHR48081:SF30">
    <property type="entry name" value="ACETYL-HYDROLASE LIPR-RELATED"/>
    <property type="match status" value="1"/>
</dbReference>
<accession>A0A0J1IMY9</accession>
<dbReference type="PANTHER" id="PTHR48081">
    <property type="entry name" value="AB HYDROLASE SUPERFAMILY PROTEIN C4A8.06C"/>
    <property type="match status" value="1"/>
</dbReference>
<evidence type="ECO:0000256" key="4">
    <source>
        <dbReference type="SAM" id="MobiDB-lite"/>
    </source>
</evidence>
<proteinExistence type="inferred from homology"/>
<organism evidence="6 7">
    <name type="scientific">Desulfosporosinus acididurans</name>
    <dbReference type="NCBI Taxonomy" id="476652"/>
    <lineage>
        <taxon>Bacteria</taxon>
        <taxon>Bacillati</taxon>
        <taxon>Bacillota</taxon>
        <taxon>Clostridia</taxon>
        <taxon>Eubacteriales</taxon>
        <taxon>Desulfitobacteriaceae</taxon>
        <taxon>Desulfosporosinus</taxon>
    </lineage>
</organism>
<keyword evidence="7" id="KW-1185">Reference proteome</keyword>
<name>A0A0J1IMY9_9FIRM</name>
<dbReference type="Proteomes" id="UP000036356">
    <property type="component" value="Unassembled WGS sequence"/>
</dbReference>
<gene>
    <name evidence="6" type="primary">mlhB</name>
    <name evidence="6" type="ORF">DEAC_c20850</name>
</gene>
<dbReference type="Pfam" id="PF07859">
    <property type="entry name" value="Abhydrolase_3"/>
    <property type="match status" value="1"/>
</dbReference>
<dbReference type="AlphaFoldDB" id="A0A0J1IMY9"/>
<evidence type="ECO:0000313" key="6">
    <source>
        <dbReference type="EMBL" id="KLU66046.1"/>
    </source>
</evidence>
<dbReference type="InterPro" id="IPR050300">
    <property type="entry name" value="GDXG_lipolytic_enzyme"/>
</dbReference>
<evidence type="ECO:0000313" key="7">
    <source>
        <dbReference type="Proteomes" id="UP000036356"/>
    </source>
</evidence>
<dbReference type="STRING" id="476652.DEAC_c20850"/>
<dbReference type="SUPFAM" id="SSF53474">
    <property type="entry name" value="alpha/beta-Hydrolases"/>
    <property type="match status" value="1"/>
</dbReference>
<comment type="similarity">
    <text evidence="1">Belongs to the 'GDXG' lipolytic enzyme family.</text>
</comment>
<protein>
    <submittedName>
        <fullName evidence="6">Monoterpene epsilon-lactone hydrolase</fullName>
        <ecNumber evidence="6">3.1.1.83</ecNumber>
    </submittedName>
</protein>
<dbReference type="InterPro" id="IPR002168">
    <property type="entry name" value="Lipase_GDXG_HIS_AS"/>
</dbReference>
<dbReference type="PATRIC" id="fig|476652.3.peg.2159"/>
<dbReference type="EMBL" id="LDZY01000006">
    <property type="protein sequence ID" value="KLU66046.1"/>
    <property type="molecule type" value="Genomic_DNA"/>
</dbReference>
<feature type="domain" description="Alpha/beta hydrolase fold-3" evidence="5">
    <location>
        <begin position="70"/>
        <end position="166"/>
    </location>
</feature>
<dbReference type="EC" id="3.1.1.83" evidence="6"/>
<dbReference type="InterPro" id="IPR029058">
    <property type="entry name" value="AB_hydrolase_fold"/>
</dbReference>
<dbReference type="PROSITE" id="PS01173">
    <property type="entry name" value="LIPASE_GDXG_HIS"/>
    <property type="match status" value="1"/>
</dbReference>
<evidence type="ECO:0000259" key="5">
    <source>
        <dbReference type="Pfam" id="PF07859"/>
    </source>
</evidence>
<feature type="compositionally biased region" description="Basic and acidic residues" evidence="4">
    <location>
        <begin position="1"/>
        <end position="14"/>
    </location>
</feature>
<dbReference type="GO" id="GO:0004806">
    <property type="term" value="F:triacylglycerol lipase activity"/>
    <property type="evidence" value="ECO:0007669"/>
    <property type="project" value="TreeGrafter"/>
</dbReference>
<evidence type="ECO:0000256" key="1">
    <source>
        <dbReference type="ARBA" id="ARBA00010515"/>
    </source>
</evidence>